<evidence type="ECO:0000256" key="4">
    <source>
        <dbReference type="ARBA" id="ARBA00022692"/>
    </source>
</evidence>
<dbReference type="GO" id="GO:0005524">
    <property type="term" value="F:ATP binding"/>
    <property type="evidence" value="ECO:0007669"/>
    <property type="project" value="UniProtKB-KW"/>
</dbReference>
<organism evidence="11 12">
    <name type="scientific">Horticoccus luteus</name>
    <dbReference type="NCBI Taxonomy" id="2862869"/>
    <lineage>
        <taxon>Bacteria</taxon>
        <taxon>Pseudomonadati</taxon>
        <taxon>Verrucomicrobiota</taxon>
        <taxon>Opitutia</taxon>
        <taxon>Opitutales</taxon>
        <taxon>Opitutaceae</taxon>
        <taxon>Horticoccus</taxon>
    </lineage>
</organism>
<dbReference type="AlphaFoldDB" id="A0A8F9XIL2"/>
<dbReference type="KEGG" id="ole:K0B96_10260"/>
<dbReference type="InterPro" id="IPR011712">
    <property type="entry name" value="Sig_transdc_His_kin_sub3_dim/P"/>
</dbReference>
<dbReference type="GO" id="GO:0005886">
    <property type="term" value="C:plasma membrane"/>
    <property type="evidence" value="ECO:0007669"/>
    <property type="project" value="UniProtKB-SubCell"/>
</dbReference>
<dbReference type="CDD" id="cd16917">
    <property type="entry name" value="HATPase_UhpB-NarQ-NarX-like"/>
    <property type="match status" value="1"/>
</dbReference>
<dbReference type="Gene3D" id="3.30.565.10">
    <property type="entry name" value="Histidine kinase-like ATPase, C-terminal domain"/>
    <property type="match status" value="1"/>
</dbReference>
<evidence type="ECO:0000256" key="7">
    <source>
        <dbReference type="ARBA" id="ARBA00023012"/>
    </source>
</evidence>
<dbReference type="SUPFAM" id="SSF55874">
    <property type="entry name" value="ATPase domain of HSP90 chaperone/DNA topoisomerase II/histidine kinase"/>
    <property type="match status" value="1"/>
</dbReference>
<keyword evidence="5" id="KW-0418">Kinase</keyword>
<evidence type="ECO:0000259" key="10">
    <source>
        <dbReference type="PROSITE" id="PS50109"/>
    </source>
</evidence>
<dbReference type="GO" id="GO:0046983">
    <property type="term" value="F:protein dimerization activity"/>
    <property type="evidence" value="ECO:0007669"/>
    <property type="project" value="InterPro"/>
</dbReference>
<dbReference type="RefSeq" id="WP_220160812.1">
    <property type="nucleotide sequence ID" value="NZ_CP080507.1"/>
</dbReference>
<sequence length="403" mass="42657">MSSLTRLTLSVALLLIAGLIAGAVLEQAMHRQSAQLTHDLINARRQQLAAALALARTPAPDSAQLAAIGASIGADVAFASEPTPPRAGRLTFVYPLADGRALRITLAKPTAWRALSVSTWTLAVLLLLVLAGLPVAYLLGSARRAPAEPAASAADVSQTSLARLAETTAAQTVALDRERAVRRRAEDDAQLKQRLLTQSLEDKIRLGHDLHDGIIQSLYAVGLTLESARTLLPRDPAAADQRLEQCRDALNGTIREVRAYITGLAPQNLSSATFLRTLQSLLGDLARDRGTALEFKLEADATARLTSEQATEVVQIAREAVSNAVRHGRARHIVIAAAGDHEFAFSIADDGSGFDPTAARSSGFGLHSLQARAARLAGRCEVHSQPGAGTRVSLVFPFPSSPA</sequence>
<keyword evidence="11" id="KW-0067">ATP-binding</keyword>
<dbReference type="PROSITE" id="PS50109">
    <property type="entry name" value="HIS_KIN"/>
    <property type="match status" value="1"/>
</dbReference>
<feature type="domain" description="Histidine kinase" evidence="10">
    <location>
        <begin position="205"/>
        <end position="400"/>
    </location>
</feature>
<dbReference type="InterPro" id="IPR003594">
    <property type="entry name" value="HATPase_dom"/>
</dbReference>
<accession>A0A8F9XIL2</accession>
<keyword evidence="11" id="KW-0547">Nucleotide-binding</keyword>
<keyword evidence="7" id="KW-0902">Two-component regulatory system</keyword>
<dbReference type="Gene3D" id="1.20.5.1930">
    <property type="match status" value="1"/>
</dbReference>
<dbReference type="InterPro" id="IPR005467">
    <property type="entry name" value="His_kinase_dom"/>
</dbReference>
<dbReference type="PANTHER" id="PTHR24421">
    <property type="entry name" value="NITRATE/NITRITE SENSOR PROTEIN NARX-RELATED"/>
    <property type="match status" value="1"/>
</dbReference>
<evidence type="ECO:0000256" key="9">
    <source>
        <dbReference type="SAM" id="Phobius"/>
    </source>
</evidence>
<gene>
    <name evidence="11" type="ORF">K0B96_10260</name>
</gene>
<keyword evidence="3" id="KW-0808">Transferase</keyword>
<name>A0A8F9XIL2_9BACT</name>
<keyword evidence="12" id="KW-1185">Reference proteome</keyword>
<evidence type="ECO:0000313" key="12">
    <source>
        <dbReference type="Proteomes" id="UP000825051"/>
    </source>
</evidence>
<evidence type="ECO:0000256" key="2">
    <source>
        <dbReference type="ARBA" id="ARBA00022475"/>
    </source>
</evidence>
<protein>
    <submittedName>
        <fullName evidence="11">ATP-binding protein</fullName>
    </submittedName>
</protein>
<dbReference type="EMBL" id="CP080507">
    <property type="protein sequence ID" value="QYM77708.1"/>
    <property type="molecule type" value="Genomic_DNA"/>
</dbReference>
<evidence type="ECO:0000256" key="8">
    <source>
        <dbReference type="ARBA" id="ARBA00023136"/>
    </source>
</evidence>
<dbReference type="Pfam" id="PF07730">
    <property type="entry name" value="HisKA_3"/>
    <property type="match status" value="1"/>
</dbReference>
<keyword evidence="6 9" id="KW-1133">Transmembrane helix</keyword>
<reference evidence="11" key="1">
    <citation type="submission" date="2021-08" db="EMBL/GenBank/DDBJ databases">
        <title>Genome of a novel bacterium of the phylum Verrucomicrobia, Oleiharenicola sp. KSB-15.</title>
        <authorList>
            <person name="Chung J.-H."/>
            <person name="Ahn J.-H."/>
            <person name="Yoon Y."/>
            <person name="Kim D.-Y."/>
            <person name="An S.-H."/>
            <person name="Park I."/>
            <person name="Yeon J."/>
        </authorList>
    </citation>
    <scope>NUCLEOTIDE SEQUENCE</scope>
    <source>
        <strain evidence="11">KSB-15</strain>
    </source>
</reference>
<dbReference type="InterPro" id="IPR050482">
    <property type="entry name" value="Sensor_HK_TwoCompSys"/>
</dbReference>
<dbReference type="GO" id="GO:0000155">
    <property type="term" value="F:phosphorelay sensor kinase activity"/>
    <property type="evidence" value="ECO:0007669"/>
    <property type="project" value="InterPro"/>
</dbReference>
<evidence type="ECO:0000313" key="11">
    <source>
        <dbReference type="EMBL" id="QYM77708.1"/>
    </source>
</evidence>
<dbReference type="PANTHER" id="PTHR24421:SF37">
    <property type="entry name" value="SENSOR HISTIDINE KINASE NARS"/>
    <property type="match status" value="1"/>
</dbReference>
<dbReference type="InterPro" id="IPR036890">
    <property type="entry name" value="HATPase_C_sf"/>
</dbReference>
<proteinExistence type="predicted"/>
<feature type="transmembrane region" description="Helical" evidence="9">
    <location>
        <begin position="120"/>
        <end position="139"/>
    </location>
</feature>
<comment type="subcellular location">
    <subcellularLocation>
        <location evidence="1">Cell membrane</location>
        <topology evidence="1">Multi-pass membrane protein</topology>
    </subcellularLocation>
</comment>
<dbReference type="SMART" id="SM00387">
    <property type="entry name" value="HATPase_c"/>
    <property type="match status" value="1"/>
</dbReference>
<keyword evidence="4 9" id="KW-0812">Transmembrane</keyword>
<dbReference type="Proteomes" id="UP000825051">
    <property type="component" value="Chromosome"/>
</dbReference>
<evidence type="ECO:0000256" key="6">
    <source>
        <dbReference type="ARBA" id="ARBA00022989"/>
    </source>
</evidence>
<dbReference type="Pfam" id="PF02518">
    <property type="entry name" value="HATPase_c"/>
    <property type="match status" value="1"/>
</dbReference>
<evidence type="ECO:0000256" key="1">
    <source>
        <dbReference type="ARBA" id="ARBA00004651"/>
    </source>
</evidence>
<evidence type="ECO:0000256" key="5">
    <source>
        <dbReference type="ARBA" id="ARBA00022777"/>
    </source>
</evidence>
<keyword evidence="2" id="KW-1003">Cell membrane</keyword>
<keyword evidence="8 9" id="KW-0472">Membrane</keyword>
<evidence type="ECO:0000256" key="3">
    <source>
        <dbReference type="ARBA" id="ARBA00022679"/>
    </source>
</evidence>